<evidence type="ECO:0000256" key="4">
    <source>
        <dbReference type="PROSITE-ProRule" id="PRU00510"/>
    </source>
</evidence>
<accession>A0A6J5L1I0</accession>
<evidence type="ECO:0000256" key="2">
    <source>
        <dbReference type="ARBA" id="ARBA00022771"/>
    </source>
</evidence>
<gene>
    <name evidence="6" type="ORF">UFOVP78_43</name>
</gene>
<evidence type="ECO:0000259" key="5">
    <source>
        <dbReference type="Pfam" id="PF01258"/>
    </source>
</evidence>
<evidence type="ECO:0000313" key="6">
    <source>
        <dbReference type="EMBL" id="CAB4127063.1"/>
    </source>
</evidence>
<feature type="zinc finger region" description="dksA C4-type" evidence="4">
    <location>
        <begin position="36"/>
        <end position="60"/>
    </location>
</feature>
<dbReference type="EMBL" id="LR796203">
    <property type="protein sequence ID" value="CAB4127063.1"/>
    <property type="molecule type" value="Genomic_DNA"/>
</dbReference>
<reference evidence="6" key="1">
    <citation type="submission" date="2020-04" db="EMBL/GenBank/DDBJ databases">
        <authorList>
            <person name="Chiriac C."/>
            <person name="Salcher M."/>
            <person name="Ghai R."/>
            <person name="Kavagutti S V."/>
        </authorList>
    </citation>
    <scope>NUCLEOTIDE SEQUENCE</scope>
</reference>
<protein>
    <submittedName>
        <fullName evidence="6">DksA-like zinc finger domain containing protein</fullName>
    </submittedName>
</protein>
<proteinExistence type="predicted"/>
<evidence type="ECO:0000256" key="1">
    <source>
        <dbReference type="ARBA" id="ARBA00022723"/>
    </source>
</evidence>
<dbReference type="GO" id="GO:0008270">
    <property type="term" value="F:zinc ion binding"/>
    <property type="evidence" value="ECO:0007669"/>
    <property type="project" value="UniProtKB-KW"/>
</dbReference>
<keyword evidence="1" id="KW-0479">Metal-binding</keyword>
<organism evidence="6">
    <name type="scientific">uncultured Caudovirales phage</name>
    <dbReference type="NCBI Taxonomy" id="2100421"/>
    <lineage>
        <taxon>Viruses</taxon>
        <taxon>Duplodnaviria</taxon>
        <taxon>Heunggongvirae</taxon>
        <taxon>Uroviricota</taxon>
        <taxon>Caudoviricetes</taxon>
        <taxon>Peduoviridae</taxon>
        <taxon>Maltschvirus</taxon>
        <taxon>Maltschvirus maltsch</taxon>
    </lineage>
</organism>
<keyword evidence="3" id="KW-0862">Zinc</keyword>
<sequence length="63" mass="6543">MADAADEAEAIESVQMAARLAYVRRQAAAPPSDGRCVTCGEPIAPARLQALPSARQCIGCASR</sequence>
<feature type="domain" description="Zinc finger DksA/TraR C4-type" evidence="5">
    <location>
        <begin position="34"/>
        <end position="63"/>
    </location>
</feature>
<name>A0A6J5L1I0_9CAUD</name>
<evidence type="ECO:0000256" key="3">
    <source>
        <dbReference type="ARBA" id="ARBA00022833"/>
    </source>
</evidence>
<dbReference type="InterPro" id="IPR000962">
    <property type="entry name" value="Znf_DskA_TraR"/>
</dbReference>
<dbReference type="SUPFAM" id="SSF57716">
    <property type="entry name" value="Glucocorticoid receptor-like (DNA-binding domain)"/>
    <property type="match status" value="1"/>
</dbReference>
<dbReference type="Gene3D" id="1.20.120.910">
    <property type="entry name" value="DksA, coiled-coil domain"/>
    <property type="match status" value="1"/>
</dbReference>
<dbReference type="Pfam" id="PF01258">
    <property type="entry name" value="zf-dskA_traR"/>
    <property type="match status" value="1"/>
</dbReference>
<dbReference type="PROSITE" id="PS51128">
    <property type="entry name" value="ZF_DKSA_2"/>
    <property type="match status" value="1"/>
</dbReference>
<keyword evidence="2" id="KW-0863">Zinc-finger</keyword>